<name>E5B9S3_ERWAM</name>
<dbReference type="EC" id="3.2.1.28" evidence="4"/>
<dbReference type="InterPro" id="IPR023715">
    <property type="entry name" value="Cyt_trehalase"/>
</dbReference>
<sequence length="577" mass="66346">MPGCAARWQYYNNHQLFYSPDWICRRHGHQEVFITFNQNEAMINNNPVEFEAWYHGYEAGPENAGEPHPEPIRGLPASDTLTPSDRYQDLFAAVQLSHIFSDSKTFADCAPKTDPQHILFRYYLEREREEFNLLEFVLENFDLPSVHESRYVSDPDNTMTEHIDGLWPVLTRQPEKHRKFSSLLPLPRPYVVPGGRFSEAYYWDSYFSMLGFAAAGRGELMRSMADNFAWMIDKYGHIPNGNRTYYLSRSQPPVFAMMVELFEKNNVHEAQHYLPQLKSEYEFWMDGQATLSSNQAYRHVVMLDDGSVLNRYWDDRDTPRDESYREDVETARHSSRPSSEVYRDLRAGAASGWDYTSRWLSEPGHLESIQTTSIVPIDLNAFLYKLETTIARLSASKGDLDAADRFQQLALRRREAVDKFLWDEPAGLYRDYNWREGEQATFSAAAVTPLYVGMASLDQASRTAKAVRDHLLAPGGILCSMNVTGEQWDSPNGWAPVQWMAIKGFHSYGNELLAQEIASRWLHTVSSTWQQHHKMVEKYNISGDAALLGGGGEYPLQDGFGWTNGVTRRLLEMYPQL</sequence>
<dbReference type="NCBIfam" id="NF009773">
    <property type="entry name" value="PRK13270.1"/>
    <property type="match status" value="1"/>
</dbReference>
<organism evidence="6">
    <name type="scientific">Erwinia amylovora ATCC BAA-2158</name>
    <dbReference type="NCBI Taxonomy" id="889211"/>
    <lineage>
        <taxon>Bacteria</taxon>
        <taxon>Pseudomonadati</taxon>
        <taxon>Pseudomonadota</taxon>
        <taxon>Gammaproteobacteria</taxon>
        <taxon>Enterobacterales</taxon>
        <taxon>Erwiniaceae</taxon>
        <taxon>Erwinia</taxon>
    </lineage>
</organism>
<dbReference type="GO" id="GO:0005737">
    <property type="term" value="C:cytoplasm"/>
    <property type="evidence" value="ECO:0007669"/>
    <property type="project" value="UniProtKB-SubCell"/>
</dbReference>
<evidence type="ECO:0000256" key="2">
    <source>
        <dbReference type="ARBA" id="ARBA00022801"/>
    </source>
</evidence>
<comment type="subunit">
    <text evidence="4">Monomer.</text>
</comment>
<comment type="catalytic activity">
    <reaction evidence="4">
        <text>alpha,alpha-trehalose + H2O = alpha-D-glucose + beta-D-glucose</text>
        <dbReference type="Rhea" id="RHEA:32675"/>
        <dbReference type="ChEBI" id="CHEBI:15377"/>
        <dbReference type="ChEBI" id="CHEBI:15903"/>
        <dbReference type="ChEBI" id="CHEBI:16551"/>
        <dbReference type="ChEBI" id="CHEBI:17925"/>
        <dbReference type="EC" id="3.2.1.28"/>
    </reaction>
</comment>
<feature type="binding site" evidence="4">
    <location>
        <position position="352"/>
    </location>
    <ligand>
        <name>substrate</name>
    </ligand>
</feature>
<dbReference type="CAZy" id="GH37">
    <property type="family name" value="Glycoside Hydrolase Family 37"/>
</dbReference>
<evidence type="ECO:0000256" key="1">
    <source>
        <dbReference type="ARBA" id="ARBA00022490"/>
    </source>
</evidence>
<feature type="binding site" evidence="4">
    <location>
        <position position="240"/>
    </location>
    <ligand>
        <name>substrate</name>
    </ligand>
</feature>
<proteinExistence type="inferred from homology"/>
<comment type="subcellular location">
    <subcellularLocation>
        <location evidence="4">Cytoplasm</location>
    </subcellularLocation>
</comment>
<dbReference type="FunFam" id="1.50.10.10:FF:000003">
    <property type="entry name" value="Cytoplasmic trehalase"/>
    <property type="match status" value="1"/>
</dbReference>
<protein>
    <recommendedName>
        <fullName evidence="4">Cytoplasmic trehalase</fullName>
        <ecNumber evidence="4">3.2.1.28</ecNumber>
    </recommendedName>
    <alternativeName>
        <fullName evidence="4">Alpha,alpha-trehalase</fullName>
    </alternativeName>
    <alternativeName>
        <fullName evidence="4">Alpha,alpha-trehalose glucohydrolase</fullName>
    </alternativeName>
</protein>
<feature type="binding site" evidence="4">
    <location>
        <begin position="249"/>
        <end position="251"/>
    </location>
    <ligand>
        <name>substrate</name>
    </ligand>
</feature>
<feature type="region of interest" description="Disordered" evidence="5">
    <location>
        <begin position="318"/>
        <end position="339"/>
    </location>
</feature>
<dbReference type="GO" id="GO:0005993">
    <property type="term" value="P:trehalose catabolic process"/>
    <property type="evidence" value="ECO:0007669"/>
    <property type="project" value="UniProtKB-UniRule"/>
</dbReference>
<dbReference type="PROSITE" id="PS00928">
    <property type="entry name" value="TREHALASE_2"/>
    <property type="match status" value="1"/>
</dbReference>
<reference evidence="6" key="1">
    <citation type="journal article" date="2011" name="J. Bacteriol.">
        <title>Genome Sequence of an Erwinia amylovora Strain with Pathogenicity Restricted to Rubus Plants.</title>
        <authorList>
            <person name="Powney R."/>
            <person name="Smits T.H."/>
            <person name="Sawbridge T."/>
            <person name="Frey B."/>
            <person name="Blom J."/>
            <person name="Frey J.E."/>
            <person name="Plummer K.M."/>
            <person name="Beer S.V."/>
            <person name="Luck J."/>
            <person name="Duffy B."/>
            <person name="Rodoni B."/>
        </authorList>
    </citation>
    <scope>NUCLEOTIDE SEQUENCE</scope>
    <source>
        <strain evidence="6">ATCC BAA-2158</strain>
    </source>
</reference>
<dbReference type="InterPro" id="IPR018232">
    <property type="entry name" value="Glyco_hydro_37_CS"/>
</dbReference>
<comment type="pathway">
    <text evidence="4">Glycan degradation; trehalose degradation; D-glucose from alpha,alpha-trehalose: step 1/1.</text>
</comment>
<dbReference type="HAMAP" id="MF_01059">
    <property type="entry name" value="Cyt_trehalase"/>
    <property type="match status" value="1"/>
</dbReference>
<dbReference type="PROSITE" id="PS00927">
    <property type="entry name" value="TREHALASE_1"/>
    <property type="match status" value="1"/>
</dbReference>
<comment type="similarity">
    <text evidence="4">Belongs to the glycosyl hydrolase 37 family.</text>
</comment>
<dbReference type="EMBL" id="FR719197">
    <property type="protein sequence ID" value="CBX82150.1"/>
    <property type="molecule type" value="Genomic_DNA"/>
</dbReference>
<keyword evidence="2 4" id="KW-0378">Hydrolase</keyword>
<dbReference type="Pfam" id="PF01204">
    <property type="entry name" value="Trehalase"/>
    <property type="match status" value="1"/>
</dbReference>
<feature type="binding site" evidence="4">
    <location>
        <begin position="320"/>
        <end position="322"/>
    </location>
    <ligand>
        <name>substrate</name>
    </ligand>
</feature>
<dbReference type="InterPro" id="IPR001661">
    <property type="entry name" value="Glyco_hydro_37"/>
</dbReference>
<comment type="function">
    <text evidence="4">Hydrolyzes trehalose to glucose. Could be involved, in cells returning to low osmolarity conditions, in the utilization of the accumulated cytoplasmic trehalose, which was synthesized in response to high osmolarity.</text>
</comment>
<dbReference type="GO" id="GO:0004555">
    <property type="term" value="F:alpha,alpha-trehalase activity"/>
    <property type="evidence" value="ECO:0007669"/>
    <property type="project" value="UniProtKB-UniRule"/>
</dbReference>
<dbReference type="InterPro" id="IPR012341">
    <property type="entry name" value="6hp_glycosidase-like_sf"/>
</dbReference>
<dbReference type="PANTHER" id="PTHR23403:SF8">
    <property type="entry name" value="CYTOPLASMIC TREHALASE"/>
    <property type="match status" value="1"/>
</dbReference>
<evidence type="ECO:0000313" key="6">
    <source>
        <dbReference type="EMBL" id="CBX82150.1"/>
    </source>
</evidence>
<dbReference type="InterPro" id="IPR008928">
    <property type="entry name" value="6-hairpin_glycosidase_sf"/>
</dbReference>
<gene>
    <name evidence="4 6" type="primary">treF</name>
    <name evidence="6" type="ORF">EAIL5_3330</name>
</gene>
<feature type="active site" description="Proton donor/acceptor" evidence="4">
    <location>
        <position position="354"/>
    </location>
</feature>
<evidence type="ECO:0000256" key="5">
    <source>
        <dbReference type="SAM" id="MobiDB-lite"/>
    </source>
</evidence>
<dbReference type="GO" id="GO:0071474">
    <property type="term" value="P:cellular hyperosmotic response"/>
    <property type="evidence" value="ECO:0007669"/>
    <property type="project" value="InterPro"/>
</dbReference>
<evidence type="ECO:0000256" key="3">
    <source>
        <dbReference type="ARBA" id="ARBA00023295"/>
    </source>
</evidence>
<feature type="active site" description="Proton donor/acceptor" evidence="4">
    <location>
        <position position="537"/>
    </location>
</feature>
<feature type="binding site" evidence="4">
    <location>
        <position position="196"/>
    </location>
    <ligand>
        <name>substrate</name>
    </ligand>
</feature>
<feature type="compositionally biased region" description="Basic and acidic residues" evidence="5">
    <location>
        <begin position="318"/>
        <end position="332"/>
    </location>
</feature>
<feature type="binding site" evidence="4">
    <location>
        <position position="553"/>
    </location>
    <ligand>
        <name>substrate</name>
    </ligand>
</feature>
<dbReference type="NCBIfam" id="NF009774">
    <property type="entry name" value="PRK13271.1"/>
    <property type="match status" value="1"/>
</dbReference>
<dbReference type="UniPathway" id="UPA00300">
    <property type="reaction ID" value="UER00535"/>
</dbReference>
<dbReference type="SUPFAM" id="SSF48208">
    <property type="entry name" value="Six-hairpin glycosidases"/>
    <property type="match status" value="1"/>
</dbReference>
<accession>E5B9S3</accession>
<dbReference type="Gene3D" id="1.50.10.10">
    <property type="match status" value="1"/>
</dbReference>
<dbReference type="PANTHER" id="PTHR23403">
    <property type="entry name" value="TREHALASE"/>
    <property type="match status" value="1"/>
</dbReference>
<feature type="binding site" evidence="4">
    <location>
        <begin position="203"/>
        <end position="204"/>
    </location>
    <ligand>
        <name>substrate</name>
    </ligand>
</feature>
<dbReference type="PRINTS" id="PR00744">
    <property type="entry name" value="GLHYDRLASE37"/>
</dbReference>
<keyword evidence="1 4" id="KW-0963">Cytoplasm</keyword>
<keyword evidence="3 4" id="KW-0326">Glycosidase</keyword>
<evidence type="ECO:0000256" key="4">
    <source>
        <dbReference type="HAMAP-Rule" id="MF_01059"/>
    </source>
</evidence>
<dbReference type="AlphaFoldDB" id="E5B9S3"/>